<dbReference type="OrthoDB" id="1933281at2759"/>
<feature type="domain" description="RING-Gid-type" evidence="8">
    <location>
        <begin position="353"/>
        <end position="394"/>
    </location>
</feature>
<evidence type="ECO:0000256" key="4">
    <source>
        <dbReference type="ARBA" id="ARBA00022771"/>
    </source>
</evidence>
<dbReference type="GO" id="GO:0043161">
    <property type="term" value="P:proteasome-mediated ubiquitin-dependent protein catabolic process"/>
    <property type="evidence" value="ECO:0007669"/>
    <property type="project" value="InterPro"/>
</dbReference>
<evidence type="ECO:0000259" key="7">
    <source>
        <dbReference type="PROSITE" id="PS50897"/>
    </source>
</evidence>
<feature type="domain" description="CTLH" evidence="7">
    <location>
        <begin position="161"/>
        <end position="218"/>
    </location>
</feature>
<dbReference type="GO" id="GO:0005634">
    <property type="term" value="C:nucleus"/>
    <property type="evidence" value="ECO:0007669"/>
    <property type="project" value="TreeGrafter"/>
</dbReference>
<dbReference type="GO" id="GO:0008270">
    <property type="term" value="F:zinc ion binding"/>
    <property type="evidence" value="ECO:0007669"/>
    <property type="project" value="UniProtKB-KW"/>
</dbReference>
<evidence type="ECO:0000256" key="2">
    <source>
        <dbReference type="ARBA" id="ARBA00022490"/>
    </source>
</evidence>
<dbReference type="OMA" id="FEATNND"/>
<dbReference type="Gene3D" id="3.30.40.10">
    <property type="entry name" value="Zinc/RING finger domain, C3HC4 (zinc finger)"/>
    <property type="match status" value="1"/>
</dbReference>
<dbReference type="SMART" id="SM00757">
    <property type="entry name" value="CRA"/>
    <property type="match status" value="1"/>
</dbReference>
<dbReference type="FunFam" id="3.30.40.10:FF:000143">
    <property type="entry name" value="Regulator of gluconeogenesis Rmd5"/>
    <property type="match status" value="1"/>
</dbReference>
<name>A0A1D2MJ62_ORCCI</name>
<feature type="zinc finger region" description="RING-Gid-type" evidence="6">
    <location>
        <begin position="353"/>
        <end position="394"/>
    </location>
</feature>
<dbReference type="PANTHER" id="PTHR12170:SF3">
    <property type="entry name" value="GH10162P"/>
    <property type="match status" value="1"/>
</dbReference>
<evidence type="ECO:0000259" key="8">
    <source>
        <dbReference type="PROSITE" id="PS51867"/>
    </source>
</evidence>
<dbReference type="GO" id="GO:0034657">
    <property type="term" value="C:GID complex"/>
    <property type="evidence" value="ECO:0007669"/>
    <property type="project" value="TreeGrafter"/>
</dbReference>
<dbReference type="PANTHER" id="PTHR12170">
    <property type="entry name" value="MACROPHAGE ERYTHROBLAST ATTACHER-RELATED"/>
    <property type="match status" value="1"/>
</dbReference>
<dbReference type="Pfam" id="PF13445">
    <property type="entry name" value="zf-RING_UBOX"/>
    <property type="match status" value="1"/>
</dbReference>
<comment type="caution">
    <text evidence="9">The sequence shown here is derived from an EMBL/GenBank/DDBJ whole genome shotgun (WGS) entry which is preliminary data.</text>
</comment>
<accession>A0A1D2MJ62</accession>
<evidence type="ECO:0000313" key="10">
    <source>
        <dbReference type="Proteomes" id="UP000094527"/>
    </source>
</evidence>
<dbReference type="InterPro" id="IPR044063">
    <property type="entry name" value="ZF_RING_GID"/>
</dbReference>
<dbReference type="GO" id="GO:0061630">
    <property type="term" value="F:ubiquitin protein ligase activity"/>
    <property type="evidence" value="ECO:0007669"/>
    <property type="project" value="InterPro"/>
</dbReference>
<dbReference type="Pfam" id="PF10607">
    <property type="entry name" value="CTLH"/>
    <property type="match status" value="1"/>
</dbReference>
<dbReference type="InterPro" id="IPR027370">
    <property type="entry name" value="Znf-RING_euk"/>
</dbReference>
<dbReference type="SUPFAM" id="SSF57850">
    <property type="entry name" value="RING/U-box"/>
    <property type="match status" value="1"/>
</dbReference>
<evidence type="ECO:0000256" key="5">
    <source>
        <dbReference type="ARBA" id="ARBA00022833"/>
    </source>
</evidence>
<evidence type="ECO:0000256" key="3">
    <source>
        <dbReference type="ARBA" id="ARBA00022723"/>
    </source>
</evidence>
<comment type="subcellular location">
    <subcellularLocation>
        <location evidence="1">Cytoplasm</location>
    </subcellularLocation>
</comment>
<evidence type="ECO:0000256" key="1">
    <source>
        <dbReference type="ARBA" id="ARBA00004496"/>
    </source>
</evidence>
<dbReference type="InterPro" id="IPR045098">
    <property type="entry name" value="Fyv10_fam"/>
</dbReference>
<dbReference type="GO" id="GO:0005737">
    <property type="term" value="C:cytoplasm"/>
    <property type="evidence" value="ECO:0007669"/>
    <property type="project" value="UniProtKB-SubCell"/>
</dbReference>
<evidence type="ECO:0000313" key="9">
    <source>
        <dbReference type="EMBL" id="ODM93019.1"/>
    </source>
</evidence>
<dbReference type="InterPro" id="IPR024964">
    <property type="entry name" value="CTLH/CRA"/>
</dbReference>
<sequence length="408" mass="45675">MAYYGTWICLAVEMEVDNVTRRLDSIRSDSSEELQQHQLKLNDIMCLLKHQSDDDELDDVNIENISAAVKEAVACADGISTQHRLQHINVSKVGKAIDKNFSQVGVGPLSEDGFFKDEKDKRALVEVIGDHLLREGKLGIGEKMCEESGQKPKLNTSLPDVFLQLNGILKALNARDVNPALNWVGENREALLKQGSTLEFQLHRLAFLTLVKNGDSLQADAMVYGRANFPRFAKLHEKEIQGLMTALLYFSTGSMKSSPYTHWFNEKCWDDIRDQFAREASALLAVPIESPLETCCSAGCVALPILLEVSRAMAQARQGQSQAPQGNTWNGRNELPVEIKLDKDFHFHSIFSCPILRQQTSEANPPMRLNCGHVISKDAIQKLMRGQRFKCPYCTGAQNLQEAKQINF</sequence>
<keyword evidence="10" id="KW-1185">Reference proteome</keyword>
<dbReference type="Proteomes" id="UP000094527">
    <property type="component" value="Unassembled WGS sequence"/>
</dbReference>
<dbReference type="InterPro" id="IPR013144">
    <property type="entry name" value="CRA_dom"/>
</dbReference>
<dbReference type="PROSITE" id="PS50897">
    <property type="entry name" value="CTLH"/>
    <property type="match status" value="1"/>
</dbReference>
<reference evidence="9 10" key="1">
    <citation type="journal article" date="2016" name="Genome Biol. Evol.">
        <title>Gene Family Evolution Reflects Adaptation to Soil Environmental Stressors in the Genome of the Collembolan Orchesella cincta.</title>
        <authorList>
            <person name="Faddeeva-Vakhrusheva A."/>
            <person name="Derks M.F."/>
            <person name="Anvar S.Y."/>
            <person name="Agamennone V."/>
            <person name="Suring W."/>
            <person name="Smit S."/>
            <person name="van Straalen N.M."/>
            <person name="Roelofs D."/>
        </authorList>
    </citation>
    <scope>NUCLEOTIDE SEQUENCE [LARGE SCALE GENOMIC DNA]</scope>
    <source>
        <tissue evidence="9">Mixed pool</tissue>
    </source>
</reference>
<dbReference type="InterPro" id="IPR013083">
    <property type="entry name" value="Znf_RING/FYVE/PHD"/>
</dbReference>
<keyword evidence="3" id="KW-0479">Metal-binding</keyword>
<evidence type="ECO:0000256" key="6">
    <source>
        <dbReference type="PROSITE-ProRule" id="PRU01215"/>
    </source>
</evidence>
<keyword evidence="2" id="KW-0963">Cytoplasm</keyword>
<protein>
    <submittedName>
        <fullName evidence="9">Protein RMD5 A</fullName>
    </submittedName>
</protein>
<dbReference type="SMART" id="SM00668">
    <property type="entry name" value="CTLH"/>
    <property type="match status" value="1"/>
</dbReference>
<dbReference type="AlphaFoldDB" id="A0A1D2MJ62"/>
<dbReference type="InterPro" id="IPR006595">
    <property type="entry name" value="CTLH_C"/>
</dbReference>
<dbReference type="PROSITE" id="PS51867">
    <property type="entry name" value="ZF_RING_GID"/>
    <property type="match status" value="1"/>
</dbReference>
<organism evidence="9 10">
    <name type="scientific">Orchesella cincta</name>
    <name type="common">Springtail</name>
    <name type="synonym">Podura cincta</name>
    <dbReference type="NCBI Taxonomy" id="48709"/>
    <lineage>
        <taxon>Eukaryota</taxon>
        <taxon>Metazoa</taxon>
        <taxon>Ecdysozoa</taxon>
        <taxon>Arthropoda</taxon>
        <taxon>Hexapoda</taxon>
        <taxon>Collembola</taxon>
        <taxon>Entomobryomorpha</taxon>
        <taxon>Entomobryoidea</taxon>
        <taxon>Orchesellidae</taxon>
        <taxon>Orchesellinae</taxon>
        <taxon>Orchesella</taxon>
    </lineage>
</organism>
<proteinExistence type="predicted"/>
<dbReference type="STRING" id="48709.A0A1D2MJ62"/>
<gene>
    <name evidence="9" type="ORF">Ocin01_13664</name>
</gene>
<keyword evidence="4 6" id="KW-0863">Zinc-finger</keyword>
<dbReference type="EMBL" id="LJIJ01001097">
    <property type="protein sequence ID" value="ODM93019.1"/>
    <property type="molecule type" value="Genomic_DNA"/>
</dbReference>
<keyword evidence="5" id="KW-0862">Zinc</keyword>